<feature type="chain" id="PRO_5003707613" evidence="3">
    <location>
        <begin position="25"/>
        <end position="458"/>
    </location>
</feature>
<dbReference type="GO" id="GO:0005576">
    <property type="term" value="C:extracellular region"/>
    <property type="evidence" value="ECO:0007669"/>
    <property type="project" value="UniProtKB-SubCell"/>
</dbReference>
<gene>
    <name evidence="5" type="ordered locus">MROS_1194</name>
</gene>
<dbReference type="GO" id="GO:0006508">
    <property type="term" value="P:proteolysis"/>
    <property type="evidence" value="ECO:0007669"/>
    <property type="project" value="InterPro"/>
</dbReference>
<organism evidence="5 6">
    <name type="scientific">Melioribacter roseus (strain DSM 23840 / JCM 17771 / VKM B-2668 / P3M-2)</name>
    <dbReference type="NCBI Taxonomy" id="1191523"/>
    <lineage>
        <taxon>Bacteria</taxon>
        <taxon>Pseudomonadati</taxon>
        <taxon>Ignavibacteriota</taxon>
        <taxon>Ignavibacteria</taxon>
        <taxon>Ignavibacteriales</taxon>
        <taxon>Melioribacteraceae</taxon>
        <taxon>Melioribacter</taxon>
    </lineage>
</organism>
<dbReference type="HOGENOM" id="CLU_047420_0_0_10"/>
<dbReference type="Gene3D" id="2.60.40.10">
    <property type="entry name" value="Immunoglobulins"/>
    <property type="match status" value="1"/>
</dbReference>
<dbReference type="RefSeq" id="WP_014855867.1">
    <property type="nucleotide sequence ID" value="NC_018178.1"/>
</dbReference>
<dbReference type="STRING" id="1191523.MROS_1194"/>
<evidence type="ECO:0000256" key="2">
    <source>
        <dbReference type="ARBA" id="ARBA00022525"/>
    </source>
</evidence>
<dbReference type="Proteomes" id="UP000009011">
    <property type="component" value="Chromosome"/>
</dbReference>
<keyword evidence="3" id="KW-0732">Signal</keyword>
<dbReference type="KEGG" id="mro:MROS_1194"/>
<feature type="signal peptide" evidence="3">
    <location>
        <begin position="1"/>
        <end position="24"/>
    </location>
</feature>
<reference evidence="5 6" key="1">
    <citation type="journal article" date="2013" name="PLoS ONE">
        <title>Genomic analysis of Melioribacter roseus, facultatively anaerobic organotrophic bacterium representing a novel deep lineage within Bacteriodetes/Chlorobi group.</title>
        <authorList>
            <person name="Kadnikov V.V."/>
            <person name="Mardanov A.V."/>
            <person name="Podosokorskaya O.A."/>
            <person name="Gavrilov S.N."/>
            <person name="Kublanov I.V."/>
            <person name="Beletsky A.V."/>
            <person name="Bonch-Osmolovskaya E.A."/>
            <person name="Ravin N.V."/>
        </authorList>
    </citation>
    <scope>NUCLEOTIDE SEQUENCE [LARGE SCALE GENOMIC DNA]</scope>
    <source>
        <strain evidence="6">JCM 17771 / P3M-2</strain>
    </source>
</reference>
<keyword evidence="6" id="KW-1185">Reference proteome</keyword>
<dbReference type="Pfam" id="PF04389">
    <property type="entry name" value="Peptidase_M28"/>
    <property type="match status" value="1"/>
</dbReference>
<dbReference type="SUPFAM" id="SSF53187">
    <property type="entry name" value="Zn-dependent exopeptidases"/>
    <property type="match status" value="1"/>
</dbReference>
<feature type="domain" description="Peptidase M28" evidence="4">
    <location>
        <begin position="118"/>
        <end position="330"/>
    </location>
</feature>
<dbReference type="GO" id="GO:0008235">
    <property type="term" value="F:metalloexopeptidase activity"/>
    <property type="evidence" value="ECO:0007669"/>
    <property type="project" value="InterPro"/>
</dbReference>
<sequence>MKKIYRLMILPAIVTLLTVQTATAQNAIVRDMSITEMINKISADSLRAYVVRLTEFKTRHSLSSRSSEKEGIGAAARWVKNKFEQFSMKSDGRMTAEIDYFEVLPDGRRIDRKINLMNVVATLKGVDANDKRLIIVGAHLDSRVADIMDSVSYAPGANDDLSGVAAVLELARVMSSSKFPATVMFAAFTGEEQGLYGSSHLANKIKSLEKEDKYRLIAMLNNDMIGNTVSSQTKLKDNINVRVFSESVPAVESEEEKRNRILSGSDYDGVSRQLARYIKEIGERYVDQINVKLIFRRDRFLRGGDHTPFNRMGFAAVRFCEMNENYFHQHEYVRNENGIQYGDLPEFIDFEYARKITAVNCAVIANLASAPPQPENVKVDVKQLSNTTKLTWDEPEGIEPAGYYVLVRETYMPLWEKKIYTESNSIELPYSKDNYLFAVQSVDKDGHESLPVFPVPDF</sequence>
<dbReference type="OrthoDB" id="9787436at2"/>
<dbReference type="Gene3D" id="3.40.630.10">
    <property type="entry name" value="Zn peptidases"/>
    <property type="match status" value="1"/>
</dbReference>
<dbReference type="InterPro" id="IPR036116">
    <property type="entry name" value="FN3_sf"/>
</dbReference>
<evidence type="ECO:0000256" key="3">
    <source>
        <dbReference type="SAM" id="SignalP"/>
    </source>
</evidence>
<dbReference type="InterPro" id="IPR007484">
    <property type="entry name" value="Peptidase_M28"/>
</dbReference>
<proteinExistence type="predicted"/>
<evidence type="ECO:0000256" key="1">
    <source>
        <dbReference type="ARBA" id="ARBA00004613"/>
    </source>
</evidence>
<dbReference type="AlphaFoldDB" id="I7A3H5"/>
<name>I7A3H5_MELRP</name>
<protein>
    <submittedName>
        <fullName evidence="5">Peptidase, M28A family</fullName>
    </submittedName>
</protein>
<evidence type="ECO:0000313" key="5">
    <source>
        <dbReference type="EMBL" id="AFN74431.1"/>
    </source>
</evidence>
<accession>I7A3H5</accession>
<comment type="subcellular location">
    <subcellularLocation>
        <location evidence="1">Secreted</location>
    </subcellularLocation>
</comment>
<dbReference type="PANTHER" id="PTHR12147">
    <property type="entry name" value="METALLOPEPTIDASE M28 FAMILY MEMBER"/>
    <property type="match status" value="1"/>
</dbReference>
<evidence type="ECO:0000259" key="4">
    <source>
        <dbReference type="Pfam" id="PF04389"/>
    </source>
</evidence>
<dbReference type="InterPro" id="IPR045175">
    <property type="entry name" value="M28_fam"/>
</dbReference>
<dbReference type="InterPro" id="IPR013783">
    <property type="entry name" value="Ig-like_fold"/>
</dbReference>
<dbReference type="eggNOG" id="COG2234">
    <property type="taxonomic scope" value="Bacteria"/>
</dbReference>
<dbReference type="EMBL" id="CP003557">
    <property type="protein sequence ID" value="AFN74431.1"/>
    <property type="molecule type" value="Genomic_DNA"/>
</dbReference>
<keyword evidence="2" id="KW-0964">Secreted</keyword>
<dbReference type="PANTHER" id="PTHR12147:SF26">
    <property type="entry name" value="PEPTIDASE M28 DOMAIN-CONTAINING PROTEIN"/>
    <property type="match status" value="1"/>
</dbReference>
<dbReference type="PATRIC" id="fig|1191523.3.peg.1268"/>
<dbReference type="SUPFAM" id="SSF49265">
    <property type="entry name" value="Fibronectin type III"/>
    <property type="match status" value="1"/>
</dbReference>
<evidence type="ECO:0000313" key="6">
    <source>
        <dbReference type="Proteomes" id="UP000009011"/>
    </source>
</evidence>